<dbReference type="Proteomes" id="UP001056120">
    <property type="component" value="Linkage Group LG23"/>
</dbReference>
<keyword evidence="2" id="KW-1185">Reference proteome</keyword>
<comment type="caution">
    <text evidence="1">The sequence shown here is derived from an EMBL/GenBank/DDBJ whole genome shotgun (WGS) entry which is preliminary data.</text>
</comment>
<evidence type="ECO:0000313" key="1">
    <source>
        <dbReference type="EMBL" id="KAI3716794.1"/>
    </source>
</evidence>
<protein>
    <submittedName>
        <fullName evidence="1">Uncharacterized protein</fullName>
    </submittedName>
</protein>
<reference evidence="1 2" key="2">
    <citation type="journal article" date="2022" name="Mol. Ecol. Resour.">
        <title>The genomes of chicory, endive, great burdock and yacon provide insights into Asteraceae paleo-polyploidization history and plant inulin production.</title>
        <authorList>
            <person name="Fan W."/>
            <person name="Wang S."/>
            <person name="Wang H."/>
            <person name="Wang A."/>
            <person name="Jiang F."/>
            <person name="Liu H."/>
            <person name="Zhao H."/>
            <person name="Xu D."/>
            <person name="Zhang Y."/>
        </authorList>
    </citation>
    <scope>NUCLEOTIDE SEQUENCE [LARGE SCALE GENOMIC DNA]</scope>
    <source>
        <strain evidence="2">cv. Yunnan</strain>
        <tissue evidence="1">Leaves</tissue>
    </source>
</reference>
<organism evidence="1 2">
    <name type="scientific">Smallanthus sonchifolius</name>
    <dbReference type="NCBI Taxonomy" id="185202"/>
    <lineage>
        <taxon>Eukaryota</taxon>
        <taxon>Viridiplantae</taxon>
        <taxon>Streptophyta</taxon>
        <taxon>Embryophyta</taxon>
        <taxon>Tracheophyta</taxon>
        <taxon>Spermatophyta</taxon>
        <taxon>Magnoliopsida</taxon>
        <taxon>eudicotyledons</taxon>
        <taxon>Gunneridae</taxon>
        <taxon>Pentapetalae</taxon>
        <taxon>asterids</taxon>
        <taxon>campanulids</taxon>
        <taxon>Asterales</taxon>
        <taxon>Asteraceae</taxon>
        <taxon>Asteroideae</taxon>
        <taxon>Heliantheae alliance</taxon>
        <taxon>Millerieae</taxon>
        <taxon>Smallanthus</taxon>
    </lineage>
</organism>
<name>A0ACB9B353_9ASTR</name>
<sequence>MAIDCLSHDIVLTAVAFNLFAEENVDIAVIEAGLGGARDATNIISSSDLAASVITTISEEHLAALGGSLESIAVAKSGIIAQLGGSPLFP</sequence>
<dbReference type="EMBL" id="CM042040">
    <property type="protein sequence ID" value="KAI3716794.1"/>
    <property type="molecule type" value="Genomic_DNA"/>
</dbReference>
<reference evidence="2" key="1">
    <citation type="journal article" date="2022" name="Mol. Ecol. Resour.">
        <title>The genomes of chicory, endive, great burdock and yacon provide insights into Asteraceae palaeo-polyploidization history and plant inulin production.</title>
        <authorList>
            <person name="Fan W."/>
            <person name="Wang S."/>
            <person name="Wang H."/>
            <person name="Wang A."/>
            <person name="Jiang F."/>
            <person name="Liu H."/>
            <person name="Zhao H."/>
            <person name="Xu D."/>
            <person name="Zhang Y."/>
        </authorList>
    </citation>
    <scope>NUCLEOTIDE SEQUENCE [LARGE SCALE GENOMIC DNA]</scope>
    <source>
        <strain evidence="2">cv. Yunnan</strain>
    </source>
</reference>
<accession>A0ACB9B353</accession>
<proteinExistence type="predicted"/>
<evidence type="ECO:0000313" key="2">
    <source>
        <dbReference type="Proteomes" id="UP001056120"/>
    </source>
</evidence>
<gene>
    <name evidence="1" type="ORF">L1987_67945</name>
</gene>